<feature type="transmembrane region" description="Helical" evidence="7">
    <location>
        <begin position="106"/>
        <end position="126"/>
    </location>
</feature>
<keyword evidence="6 7" id="KW-0472">Membrane</keyword>
<dbReference type="InterPro" id="IPR022764">
    <property type="entry name" value="Peptidase_S54_rhomboid_dom"/>
</dbReference>
<dbReference type="Proteomes" id="UP000256845">
    <property type="component" value="Unassembled WGS sequence"/>
</dbReference>
<gene>
    <name evidence="9" type="ORF">DFP90_105305</name>
</gene>
<accession>A0A3D9HK92</accession>
<feature type="transmembrane region" description="Helical" evidence="7">
    <location>
        <begin position="12"/>
        <end position="32"/>
    </location>
</feature>
<protein>
    <submittedName>
        <fullName evidence="9">Membrane associated rhomboid family serine protease</fullName>
    </submittedName>
</protein>
<sequence>MSDHSSPSQPIFLIPGIIKWLALITVGIHALLEFGPAELTRKVDMTLAYIPLRFAHSQLMSVDPLATLLSPVGYALLHGSWTHVLVNMAMLLALGSALLRQAGSAFFLLVYIIGALAGAASVSLLFPESMLPVIGASAAVSGLMGALIGFALKPIATSAHRQPAFFRTRKQTLTFLVVWVAVNLLFGILPASAFGVQGRIAWEAHLGGLAAGLILGWLRQTSLARQQQE</sequence>
<evidence type="ECO:0000313" key="10">
    <source>
        <dbReference type="Proteomes" id="UP000256845"/>
    </source>
</evidence>
<evidence type="ECO:0000256" key="1">
    <source>
        <dbReference type="ARBA" id="ARBA00004141"/>
    </source>
</evidence>
<feature type="transmembrane region" description="Helical" evidence="7">
    <location>
        <begin position="173"/>
        <end position="194"/>
    </location>
</feature>
<dbReference type="Pfam" id="PF01694">
    <property type="entry name" value="Rhomboid"/>
    <property type="match status" value="1"/>
</dbReference>
<dbReference type="PANTHER" id="PTHR43731">
    <property type="entry name" value="RHOMBOID PROTEASE"/>
    <property type="match status" value="1"/>
</dbReference>
<keyword evidence="9" id="KW-0645">Protease</keyword>
<evidence type="ECO:0000256" key="5">
    <source>
        <dbReference type="ARBA" id="ARBA00022989"/>
    </source>
</evidence>
<evidence type="ECO:0000256" key="6">
    <source>
        <dbReference type="ARBA" id="ARBA00023136"/>
    </source>
</evidence>
<evidence type="ECO:0000256" key="7">
    <source>
        <dbReference type="SAM" id="Phobius"/>
    </source>
</evidence>
<dbReference type="SUPFAM" id="SSF144091">
    <property type="entry name" value="Rhomboid-like"/>
    <property type="match status" value="1"/>
</dbReference>
<keyword evidence="10" id="KW-1185">Reference proteome</keyword>
<feature type="domain" description="Peptidase S54 rhomboid" evidence="8">
    <location>
        <begin position="72"/>
        <end position="218"/>
    </location>
</feature>
<evidence type="ECO:0000313" key="9">
    <source>
        <dbReference type="EMBL" id="RED49932.1"/>
    </source>
</evidence>
<dbReference type="InterPro" id="IPR050925">
    <property type="entry name" value="Rhomboid_protease_S54"/>
</dbReference>
<comment type="similarity">
    <text evidence="2">Belongs to the peptidase S54 family.</text>
</comment>
<evidence type="ECO:0000256" key="2">
    <source>
        <dbReference type="ARBA" id="ARBA00009045"/>
    </source>
</evidence>
<reference evidence="9 10" key="1">
    <citation type="submission" date="2018-07" db="EMBL/GenBank/DDBJ databases">
        <title>Genomic Encyclopedia of Type Strains, Phase III (KMG-III): the genomes of soil and plant-associated and newly described type strains.</title>
        <authorList>
            <person name="Whitman W."/>
        </authorList>
    </citation>
    <scope>NUCLEOTIDE SEQUENCE [LARGE SCALE GENOMIC DNA]</scope>
    <source>
        <strain evidence="9 10">CECT 8488</strain>
    </source>
</reference>
<comment type="subcellular location">
    <subcellularLocation>
        <location evidence="1">Membrane</location>
        <topology evidence="1">Multi-pass membrane protein</topology>
    </subcellularLocation>
</comment>
<dbReference type="RefSeq" id="WP_181905364.1">
    <property type="nucleotide sequence ID" value="NZ_QRDW01000005.1"/>
</dbReference>
<feature type="transmembrane region" description="Helical" evidence="7">
    <location>
        <begin position="80"/>
        <end position="99"/>
    </location>
</feature>
<keyword evidence="3 7" id="KW-0812">Transmembrane</keyword>
<evidence type="ECO:0000256" key="4">
    <source>
        <dbReference type="ARBA" id="ARBA00022801"/>
    </source>
</evidence>
<dbReference type="AlphaFoldDB" id="A0A3D9HK92"/>
<dbReference type="GO" id="GO:0006508">
    <property type="term" value="P:proteolysis"/>
    <property type="evidence" value="ECO:0007669"/>
    <property type="project" value="UniProtKB-KW"/>
</dbReference>
<evidence type="ECO:0000256" key="3">
    <source>
        <dbReference type="ARBA" id="ARBA00022692"/>
    </source>
</evidence>
<dbReference type="Gene3D" id="1.20.1540.10">
    <property type="entry name" value="Rhomboid-like"/>
    <property type="match status" value="1"/>
</dbReference>
<evidence type="ECO:0000259" key="8">
    <source>
        <dbReference type="Pfam" id="PF01694"/>
    </source>
</evidence>
<keyword evidence="4" id="KW-0378">Hydrolase</keyword>
<proteinExistence type="inferred from homology"/>
<dbReference type="GO" id="GO:0004252">
    <property type="term" value="F:serine-type endopeptidase activity"/>
    <property type="evidence" value="ECO:0007669"/>
    <property type="project" value="InterPro"/>
</dbReference>
<dbReference type="GO" id="GO:0016020">
    <property type="term" value="C:membrane"/>
    <property type="evidence" value="ECO:0007669"/>
    <property type="project" value="UniProtKB-SubCell"/>
</dbReference>
<organism evidence="9 10">
    <name type="scientific">Aestuariispira insulae</name>
    <dbReference type="NCBI Taxonomy" id="1461337"/>
    <lineage>
        <taxon>Bacteria</taxon>
        <taxon>Pseudomonadati</taxon>
        <taxon>Pseudomonadota</taxon>
        <taxon>Alphaproteobacteria</taxon>
        <taxon>Rhodospirillales</taxon>
        <taxon>Kiloniellaceae</taxon>
        <taxon>Aestuariispira</taxon>
    </lineage>
</organism>
<name>A0A3D9HK92_9PROT</name>
<comment type="caution">
    <text evidence="9">The sequence shown here is derived from an EMBL/GenBank/DDBJ whole genome shotgun (WGS) entry which is preliminary data.</text>
</comment>
<feature type="transmembrane region" description="Helical" evidence="7">
    <location>
        <begin position="132"/>
        <end position="152"/>
    </location>
</feature>
<dbReference type="EMBL" id="QRDW01000005">
    <property type="protein sequence ID" value="RED49932.1"/>
    <property type="molecule type" value="Genomic_DNA"/>
</dbReference>
<feature type="transmembrane region" description="Helical" evidence="7">
    <location>
        <begin position="200"/>
        <end position="218"/>
    </location>
</feature>
<dbReference type="PANTHER" id="PTHR43731:SF14">
    <property type="entry name" value="PRESENILIN-ASSOCIATED RHOMBOID-LIKE PROTEIN, MITOCHONDRIAL"/>
    <property type="match status" value="1"/>
</dbReference>
<dbReference type="InterPro" id="IPR035952">
    <property type="entry name" value="Rhomboid-like_sf"/>
</dbReference>
<keyword evidence="5 7" id="KW-1133">Transmembrane helix</keyword>